<organism evidence="1 2">
    <name type="scientific">Pseudoalteromonas aliena SW19</name>
    <dbReference type="NCBI Taxonomy" id="1314866"/>
    <lineage>
        <taxon>Bacteria</taxon>
        <taxon>Pseudomonadati</taxon>
        <taxon>Pseudomonadota</taxon>
        <taxon>Gammaproteobacteria</taxon>
        <taxon>Alteromonadales</taxon>
        <taxon>Pseudoalteromonadaceae</taxon>
        <taxon>Pseudoalteromonas</taxon>
    </lineage>
</organism>
<sequence length="43" mass="4858">MITKPITLSTPCKLVKPINLKTTCHPINLHAVGQQKQDLQYIE</sequence>
<reference evidence="1 2" key="1">
    <citation type="submission" date="2015-06" db="EMBL/GenBank/DDBJ databases">
        <title>Genome sequence of Pseudoalteromonas aliena.</title>
        <authorList>
            <person name="Xie B.-B."/>
            <person name="Rong J.-C."/>
            <person name="Qin Q.-L."/>
            <person name="Zhang Y.-Z."/>
        </authorList>
    </citation>
    <scope>NUCLEOTIDE SEQUENCE [LARGE SCALE GENOMIC DNA]</scope>
    <source>
        <strain evidence="1 2">SW19</strain>
    </source>
</reference>
<accession>A0ABR9DYC4</accession>
<protein>
    <submittedName>
        <fullName evidence="1">Uncharacterized protein</fullName>
    </submittedName>
</protein>
<dbReference type="Proteomes" id="UP000648482">
    <property type="component" value="Unassembled WGS sequence"/>
</dbReference>
<gene>
    <name evidence="1" type="ORF">PALI_a1428</name>
</gene>
<evidence type="ECO:0000313" key="2">
    <source>
        <dbReference type="Proteomes" id="UP000648482"/>
    </source>
</evidence>
<proteinExistence type="predicted"/>
<dbReference type="EMBL" id="AQGU01000022">
    <property type="protein sequence ID" value="MBE0358194.1"/>
    <property type="molecule type" value="Genomic_DNA"/>
</dbReference>
<keyword evidence="2" id="KW-1185">Reference proteome</keyword>
<evidence type="ECO:0000313" key="1">
    <source>
        <dbReference type="EMBL" id="MBE0358194.1"/>
    </source>
</evidence>
<name>A0ABR9DYC4_9GAMM</name>
<comment type="caution">
    <text evidence="1">The sequence shown here is derived from an EMBL/GenBank/DDBJ whole genome shotgun (WGS) entry which is preliminary data.</text>
</comment>